<dbReference type="Proteomes" id="UP000594592">
    <property type="component" value="Chromosome"/>
</dbReference>
<evidence type="ECO:0000313" key="2">
    <source>
        <dbReference type="EMBL" id="QPG07931.1"/>
    </source>
</evidence>
<protein>
    <submittedName>
        <fullName evidence="2">Uncharacterized protein</fullName>
    </submittedName>
</protein>
<sequence length="50" mass="5526">MAQKGINVVSGTLHCVSRFSGNGRTYRSNTGLTHRPSLKFPNYPHSRSHA</sequence>
<dbReference type="AlphaFoldDB" id="A0A7S9E1L9"/>
<organism evidence="2 3">
    <name type="scientific">Klebsiella pneumoniae subsp. pneumoniae</name>
    <dbReference type="NCBI Taxonomy" id="72407"/>
    <lineage>
        <taxon>Bacteria</taxon>
        <taxon>Pseudomonadati</taxon>
        <taxon>Pseudomonadota</taxon>
        <taxon>Gammaproteobacteria</taxon>
        <taxon>Enterobacterales</taxon>
        <taxon>Enterobacteriaceae</taxon>
        <taxon>Klebsiella/Raoultella group</taxon>
        <taxon>Klebsiella</taxon>
        <taxon>Klebsiella pneumoniae complex</taxon>
    </lineage>
</organism>
<proteinExistence type="predicted"/>
<name>A0A7S9E1L9_KLEPN</name>
<reference evidence="2 3" key="1">
    <citation type="submission" date="2020-11" db="EMBL/GenBank/DDBJ databases">
        <title>Whole Genome sequence of MDR strain of Klebsiella pneumoniae K219 isolated from sputum.</title>
        <authorList>
            <person name="Aditi B.P."/>
            <person name="Mahalakshmi K."/>
            <person name="Naveen Kumar V."/>
        </authorList>
    </citation>
    <scope>NUCLEOTIDE SEQUENCE [LARGE SCALE GENOMIC DNA]</scope>
    <source>
        <strain evidence="2 3">K219</strain>
    </source>
</reference>
<feature type="region of interest" description="Disordered" evidence="1">
    <location>
        <begin position="27"/>
        <end position="50"/>
    </location>
</feature>
<dbReference type="EMBL" id="CP064820">
    <property type="protein sequence ID" value="QPG07931.1"/>
    <property type="molecule type" value="Genomic_DNA"/>
</dbReference>
<evidence type="ECO:0000256" key="1">
    <source>
        <dbReference type="SAM" id="MobiDB-lite"/>
    </source>
</evidence>
<evidence type="ECO:0000313" key="3">
    <source>
        <dbReference type="Proteomes" id="UP000594592"/>
    </source>
</evidence>
<accession>A0A7S9E1L9</accession>
<gene>
    <name evidence="2" type="ORF">IUJ34_14240</name>
</gene>